<reference evidence="1 2" key="1">
    <citation type="submission" date="2021-06" db="EMBL/GenBank/DDBJ databases">
        <title>Caerostris darwini draft genome.</title>
        <authorList>
            <person name="Kono N."/>
            <person name="Arakawa K."/>
        </authorList>
    </citation>
    <scope>NUCLEOTIDE SEQUENCE [LARGE SCALE GENOMIC DNA]</scope>
</reference>
<evidence type="ECO:0000313" key="1">
    <source>
        <dbReference type="EMBL" id="GIY06015.1"/>
    </source>
</evidence>
<accession>A0AAV4Q979</accession>
<proteinExistence type="predicted"/>
<keyword evidence="2" id="KW-1185">Reference proteome</keyword>
<organism evidence="1 2">
    <name type="scientific">Caerostris darwini</name>
    <dbReference type="NCBI Taxonomy" id="1538125"/>
    <lineage>
        <taxon>Eukaryota</taxon>
        <taxon>Metazoa</taxon>
        <taxon>Ecdysozoa</taxon>
        <taxon>Arthropoda</taxon>
        <taxon>Chelicerata</taxon>
        <taxon>Arachnida</taxon>
        <taxon>Araneae</taxon>
        <taxon>Araneomorphae</taxon>
        <taxon>Entelegynae</taxon>
        <taxon>Araneoidea</taxon>
        <taxon>Araneidae</taxon>
        <taxon>Caerostris</taxon>
    </lineage>
</organism>
<dbReference type="EMBL" id="BPLQ01004166">
    <property type="protein sequence ID" value="GIY06015.1"/>
    <property type="molecule type" value="Genomic_DNA"/>
</dbReference>
<gene>
    <name evidence="1" type="ORF">CDAR_91421</name>
</gene>
<evidence type="ECO:0000313" key="2">
    <source>
        <dbReference type="Proteomes" id="UP001054837"/>
    </source>
</evidence>
<dbReference type="Proteomes" id="UP001054837">
    <property type="component" value="Unassembled WGS sequence"/>
</dbReference>
<sequence length="115" mass="13203">MKLNKGHIKYTHPHRELFYKDFTSSSTPSKAPSFHPLGLKSSTVSRSTISPLRNPWGRTVLPDKVILKVHLTSQKHRQDLDKGFEIPHILASQSRYILIIAAYAFRKQFFALIMS</sequence>
<protein>
    <submittedName>
        <fullName evidence="1">Uncharacterized protein</fullName>
    </submittedName>
</protein>
<dbReference type="AlphaFoldDB" id="A0AAV4Q979"/>
<comment type="caution">
    <text evidence="1">The sequence shown here is derived from an EMBL/GenBank/DDBJ whole genome shotgun (WGS) entry which is preliminary data.</text>
</comment>
<name>A0AAV4Q979_9ARAC</name>